<reference evidence="1" key="4">
    <citation type="submission" date="2019-03" db="UniProtKB">
        <authorList>
            <consortium name="EnsemblPlants"/>
        </authorList>
    </citation>
    <scope>IDENTIFICATION</scope>
</reference>
<evidence type="ECO:0000313" key="1">
    <source>
        <dbReference type="EnsemblPlants" id="AET3Gv21230600.1"/>
    </source>
</evidence>
<proteinExistence type="predicted"/>
<evidence type="ECO:0000313" key="2">
    <source>
        <dbReference type="Proteomes" id="UP000015105"/>
    </source>
</evidence>
<dbReference type="Gramene" id="AET3Gv21230600.1">
    <property type="protein sequence ID" value="AET3Gv21230600.1"/>
    <property type="gene ID" value="AET3Gv21230600"/>
</dbReference>
<dbReference type="AlphaFoldDB" id="A0A453GWC0"/>
<dbReference type="Proteomes" id="UP000015105">
    <property type="component" value="Chromosome 3D"/>
</dbReference>
<reference evidence="1" key="3">
    <citation type="journal article" date="2017" name="Nature">
        <title>Genome sequence of the progenitor of the wheat D genome Aegilops tauschii.</title>
        <authorList>
            <person name="Luo M.C."/>
            <person name="Gu Y.Q."/>
            <person name="Puiu D."/>
            <person name="Wang H."/>
            <person name="Twardziok S.O."/>
            <person name="Deal K.R."/>
            <person name="Huo N."/>
            <person name="Zhu T."/>
            <person name="Wang L."/>
            <person name="Wang Y."/>
            <person name="McGuire P.E."/>
            <person name="Liu S."/>
            <person name="Long H."/>
            <person name="Ramasamy R.K."/>
            <person name="Rodriguez J.C."/>
            <person name="Van S.L."/>
            <person name="Yuan L."/>
            <person name="Wang Z."/>
            <person name="Xia Z."/>
            <person name="Xiao L."/>
            <person name="Anderson O.D."/>
            <person name="Ouyang S."/>
            <person name="Liang Y."/>
            <person name="Zimin A.V."/>
            <person name="Pertea G."/>
            <person name="Qi P."/>
            <person name="Bennetzen J.L."/>
            <person name="Dai X."/>
            <person name="Dawson M.W."/>
            <person name="Muller H.G."/>
            <person name="Kugler K."/>
            <person name="Rivarola-Duarte L."/>
            <person name="Spannagl M."/>
            <person name="Mayer K.F.X."/>
            <person name="Lu F.H."/>
            <person name="Bevan M.W."/>
            <person name="Leroy P."/>
            <person name="Li P."/>
            <person name="You F.M."/>
            <person name="Sun Q."/>
            <person name="Liu Z."/>
            <person name="Lyons E."/>
            <person name="Wicker T."/>
            <person name="Salzberg S.L."/>
            <person name="Devos K.M."/>
            <person name="Dvorak J."/>
        </authorList>
    </citation>
    <scope>NUCLEOTIDE SEQUENCE [LARGE SCALE GENOMIC DNA]</scope>
    <source>
        <strain evidence="1">cv. AL8/78</strain>
    </source>
</reference>
<name>A0A453GWC0_AEGTS</name>
<accession>A0A453GWC0</accession>
<organism evidence="1 2">
    <name type="scientific">Aegilops tauschii subsp. strangulata</name>
    <name type="common">Goatgrass</name>
    <dbReference type="NCBI Taxonomy" id="200361"/>
    <lineage>
        <taxon>Eukaryota</taxon>
        <taxon>Viridiplantae</taxon>
        <taxon>Streptophyta</taxon>
        <taxon>Embryophyta</taxon>
        <taxon>Tracheophyta</taxon>
        <taxon>Spermatophyta</taxon>
        <taxon>Magnoliopsida</taxon>
        <taxon>Liliopsida</taxon>
        <taxon>Poales</taxon>
        <taxon>Poaceae</taxon>
        <taxon>BOP clade</taxon>
        <taxon>Pooideae</taxon>
        <taxon>Triticodae</taxon>
        <taxon>Triticeae</taxon>
        <taxon>Triticinae</taxon>
        <taxon>Aegilops</taxon>
    </lineage>
</organism>
<protein>
    <submittedName>
        <fullName evidence="1">Uncharacterized protein</fullName>
    </submittedName>
</protein>
<dbReference type="EnsemblPlants" id="AET3Gv21230600.1">
    <property type="protein sequence ID" value="AET3Gv21230600.1"/>
    <property type="gene ID" value="AET3Gv21230600"/>
</dbReference>
<keyword evidence="2" id="KW-1185">Reference proteome</keyword>
<sequence length="149" mass="15923">MLRAMCRSMEVRGAARRPRRTCMVAASMTHSGMATWRCCAAVEAAAVQGNKPWRRAGRDRCVLWVRTGRVGRVGCARDVRDAMVWSGSSGASGARGTCGAQRDARRVSPAKKELGVCRRGRDGAWCAGPALRGGRGAAALGPRVRRAPD</sequence>
<reference evidence="2" key="1">
    <citation type="journal article" date="2014" name="Science">
        <title>Ancient hybridizations among the ancestral genomes of bread wheat.</title>
        <authorList>
            <consortium name="International Wheat Genome Sequencing Consortium,"/>
            <person name="Marcussen T."/>
            <person name="Sandve S.R."/>
            <person name="Heier L."/>
            <person name="Spannagl M."/>
            <person name="Pfeifer M."/>
            <person name="Jakobsen K.S."/>
            <person name="Wulff B.B."/>
            <person name="Steuernagel B."/>
            <person name="Mayer K.F."/>
            <person name="Olsen O.A."/>
        </authorList>
    </citation>
    <scope>NUCLEOTIDE SEQUENCE [LARGE SCALE GENOMIC DNA]</scope>
    <source>
        <strain evidence="2">cv. AL8/78</strain>
    </source>
</reference>
<reference evidence="2" key="2">
    <citation type="journal article" date="2017" name="Nat. Plants">
        <title>The Aegilops tauschii genome reveals multiple impacts of transposons.</title>
        <authorList>
            <person name="Zhao G."/>
            <person name="Zou C."/>
            <person name="Li K."/>
            <person name="Wang K."/>
            <person name="Li T."/>
            <person name="Gao L."/>
            <person name="Zhang X."/>
            <person name="Wang H."/>
            <person name="Yang Z."/>
            <person name="Liu X."/>
            <person name="Jiang W."/>
            <person name="Mao L."/>
            <person name="Kong X."/>
            <person name="Jiao Y."/>
            <person name="Jia J."/>
        </authorList>
    </citation>
    <scope>NUCLEOTIDE SEQUENCE [LARGE SCALE GENOMIC DNA]</scope>
    <source>
        <strain evidence="2">cv. AL8/78</strain>
    </source>
</reference>
<reference evidence="1" key="5">
    <citation type="journal article" date="2021" name="G3 (Bethesda)">
        <title>Aegilops tauschii genome assembly Aet v5.0 features greater sequence contiguity and improved annotation.</title>
        <authorList>
            <person name="Wang L."/>
            <person name="Zhu T."/>
            <person name="Rodriguez J.C."/>
            <person name="Deal K.R."/>
            <person name="Dubcovsky J."/>
            <person name="McGuire P.E."/>
            <person name="Lux T."/>
            <person name="Spannagl M."/>
            <person name="Mayer K.F.X."/>
            <person name="Baldrich P."/>
            <person name="Meyers B.C."/>
            <person name="Huo N."/>
            <person name="Gu Y.Q."/>
            <person name="Zhou H."/>
            <person name="Devos K.M."/>
            <person name="Bennetzen J.L."/>
            <person name="Unver T."/>
            <person name="Budak H."/>
            <person name="Gulick P.J."/>
            <person name="Galiba G."/>
            <person name="Kalapos B."/>
            <person name="Nelson D.R."/>
            <person name="Li P."/>
            <person name="You F.M."/>
            <person name="Luo M.C."/>
            <person name="Dvorak J."/>
        </authorList>
    </citation>
    <scope>NUCLEOTIDE SEQUENCE [LARGE SCALE GENOMIC DNA]</scope>
    <source>
        <strain evidence="1">cv. AL8/78</strain>
    </source>
</reference>